<proteinExistence type="predicted"/>
<dbReference type="VEuPathDB" id="VectorBase:GAUT026902"/>
<evidence type="ECO:0000313" key="2">
    <source>
        <dbReference type="Proteomes" id="UP000078200"/>
    </source>
</evidence>
<evidence type="ECO:0000313" key="1">
    <source>
        <dbReference type="EnsemblMetazoa" id="GAUT026902-PA"/>
    </source>
</evidence>
<name>A0A1A9V5T6_GLOAU</name>
<protein>
    <submittedName>
        <fullName evidence="1">Uncharacterized protein</fullName>
    </submittedName>
</protein>
<reference evidence="1" key="1">
    <citation type="submission" date="2020-05" db="UniProtKB">
        <authorList>
            <consortium name="EnsemblMetazoa"/>
        </authorList>
    </citation>
    <scope>IDENTIFICATION</scope>
    <source>
        <strain evidence="1">TTRI</strain>
    </source>
</reference>
<organism evidence="1 2">
    <name type="scientific">Glossina austeni</name>
    <name type="common">Savannah tsetse fly</name>
    <dbReference type="NCBI Taxonomy" id="7395"/>
    <lineage>
        <taxon>Eukaryota</taxon>
        <taxon>Metazoa</taxon>
        <taxon>Ecdysozoa</taxon>
        <taxon>Arthropoda</taxon>
        <taxon>Hexapoda</taxon>
        <taxon>Insecta</taxon>
        <taxon>Pterygota</taxon>
        <taxon>Neoptera</taxon>
        <taxon>Endopterygota</taxon>
        <taxon>Diptera</taxon>
        <taxon>Brachycera</taxon>
        <taxon>Muscomorpha</taxon>
        <taxon>Hippoboscoidea</taxon>
        <taxon>Glossinidae</taxon>
        <taxon>Glossina</taxon>
    </lineage>
</organism>
<dbReference type="EnsemblMetazoa" id="GAUT026902-RA">
    <property type="protein sequence ID" value="GAUT026902-PA"/>
    <property type="gene ID" value="GAUT026902"/>
</dbReference>
<keyword evidence="2" id="KW-1185">Reference proteome</keyword>
<dbReference type="AlphaFoldDB" id="A0A1A9V5T6"/>
<accession>A0A1A9V5T6</accession>
<sequence>MYSEGKMKKKNSHSKISENIIVKQTILELPHKRADDENGFSNWNFVQNKNNLNSELPQEPQEVDLKKLAYHGEKADGVKDVGDIIGTINYYINLADFNRIVNSIANN</sequence>
<dbReference type="Proteomes" id="UP000078200">
    <property type="component" value="Unassembled WGS sequence"/>
</dbReference>